<dbReference type="OrthoDB" id="9785257at2"/>
<dbReference type="PANTHER" id="PTHR43818:SF11">
    <property type="entry name" value="BCDNA.GH03377"/>
    <property type="match status" value="1"/>
</dbReference>
<protein>
    <submittedName>
        <fullName evidence="4">Oxidoreductase</fullName>
    </submittedName>
</protein>
<evidence type="ECO:0000259" key="3">
    <source>
        <dbReference type="Pfam" id="PF16490"/>
    </source>
</evidence>
<dbReference type="Pfam" id="PF01408">
    <property type="entry name" value="GFO_IDH_MocA"/>
    <property type="match status" value="1"/>
</dbReference>
<feature type="domain" description="Gfo/Idh/MocA-like oxidoreductase N-terminal" evidence="2">
    <location>
        <begin position="102"/>
        <end position="179"/>
    </location>
</feature>
<dbReference type="Gene3D" id="3.40.50.720">
    <property type="entry name" value="NAD(P)-binding Rossmann-like Domain"/>
    <property type="match status" value="1"/>
</dbReference>
<keyword evidence="1" id="KW-0560">Oxidoreductase</keyword>
<proteinExistence type="predicted"/>
<evidence type="ECO:0000313" key="4">
    <source>
        <dbReference type="EMBL" id="RDV14704.1"/>
    </source>
</evidence>
<dbReference type="EMBL" id="QRGR01000013">
    <property type="protein sequence ID" value="RDV14704.1"/>
    <property type="molecule type" value="Genomic_DNA"/>
</dbReference>
<dbReference type="Proteomes" id="UP000256708">
    <property type="component" value="Unassembled WGS sequence"/>
</dbReference>
<comment type="caution">
    <text evidence="4">The sequence shown here is derived from an EMBL/GenBank/DDBJ whole genome shotgun (WGS) entry which is preliminary data.</text>
</comment>
<feature type="domain" description="Putative oxidoreductase C-terminal" evidence="3">
    <location>
        <begin position="194"/>
        <end position="473"/>
    </location>
</feature>
<accession>A0A3D8LBN4</accession>
<dbReference type="InterPro" id="IPR000683">
    <property type="entry name" value="Gfo/Idh/MocA-like_OxRdtase_N"/>
</dbReference>
<evidence type="ECO:0000256" key="1">
    <source>
        <dbReference type="ARBA" id="ARBA00023002"/>
    </source>
</evidence>
<dbReference type="Pfam" id="PF16490">
    <property type="entry name" value="Oxidoreduct_C"/>
    <property type="match status" value="1"/>
</dbReference>
<name>A0A3D8LBN4_9BACT</name>
<dbReference type="GO" id="GO:0000166">
    <property type="term" value="F:nucleotide binding"/>
    <property type="evidence" value="ECO:0007669"/>
    <property type="project" value="InterPro"/>
</dbReference>
<dbReference type="AlphaFoldDB" id="A0A3D8LBN4"/>
<dbReference type="PROSITE" id="PS51257">
    <property type="entry name" value="PROKAR_LIPOPROTEIN"/>
    <property type="match status" value="1"/>
</dbReference>
<keyword evidence="5" id="KW-1185">Reference proteome</keyword>
<sequence length="482" mass="53733">MLHRISTLTFTATALSVMLSCSTKTQETNTEAIAANNEATVTSSERIKLITLNPGHFHAALVQKSMYDNVDPVVHVYAPAGDDVQEHLKKIEAYNTRPEAPTQWKEEVYTGDDYLQKMLADKAGNVVVIAGNNQKKTEYIKTSVDAGLHVLADKPMAIDTESFGLLKEAFASAEKNNVLLYDIMTERYEITTMLQREFSMLPEVFGTLQKGTPADPAITKESVHHFFKYVSGMPLKRPAWFFDVTQEGEGIVDVTTHLVDLVQWECFPEQAIDYEQDIILTGARRWATNLSPAQFNQATGLAAYPAYLSKDIGKDSSLAVYSNGEINYQVKGIHVKVSVIWNYKAPEGAGDTHFSLMRGTKANLVIRQGQEQGYKPQLSIEPAKGTDLDAFEKTLRANMATVQQKYPGVEISKSGNGWVVTAPEKYHDGHEAHFGQVTEKFLLYLAEGKMPDWEVPNMIAKYYTTTKALEMAKQKGNPTSRR</sequence>
<evidence type="ECO:0000313" key="5">
    <source>
        <dbReference type="Proteomes" id="UP000256708"/>
    </source>
</evidence>
<dbReference type="InterPro" id="IPR050463">
    <property type="entry name" value="Gfo/Idh/MocA_oxidrdct_glycsds"/>
</dbReference>
<reference evidence="5" key="1">
    <citation type="submission" date="2018-08" db="EMBL/GenBank/DDBJ databases">
        <authorList>
            <person name="Liu Z.-W."/>
            <person name="Du Z.-J."/>
        </authorList>
    </citation>
    <scope>NUCLEOTIDE SEQUENCE [LARGE SCALE GENOMIC DNA]</scope>
    <source>
        <strain evidence="5">H4X</strain>
    </source>
</reference>
<dbReference type="GO" id="GO:0016491">
    <property type="term" value="F:oxidoreductase activity"/>
    <property type="evidence" value="ECO:0007669"/>
    <property type="project" value="UniProtKB-KW"/>
</dbReference>
<dbReference type="PANTHER" id="PTHR43818">
    <property type="entry name" value="BCDNA.GH03377"/>
    <property type="match status" value="1"/>
</dbReference>
<dbReference type="InterPro" id="IPR032459">
    <property type="entry name" value="Oxidoreduct_C"/>
</dbReference>
<dbReference type="InterPro" id="IPR036291">
    <property type="entry name" value="NAD(P)-bd_dom_sf"/>
</dbReference>
<dbReference type="SUPFAM" id="SSF51735">
    <property type="entry name" value="NAD(P)-binding Rossmann-fold domains"/>
    <property type="match status" value="1"/>
</dbReference>
<organism evidence="4 5">
    <name type="scientific">Pontibacter diazotrophicus</name>
    <dbReference type="NCBI Taxonomy" id="1400979"/>
    <lineage>
        <taxon>Bacteria</taxon>
        <taxon>Pseudomonadati</taxon>
        <taxon>Bacteroidota</taxon>
        <taxon>Cytophagia</taxon>
        <taxon>Cytophagales</taxon>
        <taxon>Hymenobacteraceae</taxon>
        <taxon>Pontibacter</taxon>
    </lineage>
</organism>
<gene>
    <name evidence="4" type="ORF">DXT99_13660</name>
</gene>
<evidence type="ECO:0000259" key="2">
    <source>
        <dbReference type="Pfam" id="PF01408"/>
    </source>
</evidence>